<dbReference type="EMBL" id="JAMPLM010000068">
    <property type="protein sequence ID" value="MEP1062471.1"/>
    <property type="molecule type" value="Genomic_DNA"/>
</dbReference>
<comment type="caution">
    <text evidence="2">The sequence shown here is derived from an EMBL/GenBank/DDBJ whole genome shotgun (WGS) entry which is preliminary data.</text>
</comment>
<protein>
    <submittedName>
        <fullName evidence="2">Uncharacterized protein</fullName>
    </submittedName>
</protein>
<accession>A0ABV0KTA2</accession>
<keyword evidence="1" id="KW-0812">Transmembrane</keyword>
<sequence>MKERLLQWLNVALMWDLFLVLFSFVWLAIAVAGRAAKVPLGLDLWYKLWEPVFTPALGILMAGALLSGAISWVAKRWGDRSTSNL</sequence>
<feature type="transmembrane region" description="Helical" evidence="1">
    <location>
        <begin position="12"/>
        <end position="32"/>
    </location>
</feature>
<evidence type="ECO:0000313" key="2">
    <source>
        <dbReference type="EMBL" id="MEP1062471.1"/>
    </source>
</evidence>
<keyword evidence="3" id="KW-1185">Reference proteome</keyword>
<reference evidence="2 3" key="1">
    <citation type="submission" date="2022-04" db="EMBL/GenBank/DDBJ databases">
        <title>Positive selection, recombination, and allopatry shape intraspecific diversity of widespread and dominant cyanobacteria.</title>
        <authorList>
            <person name="Wei J."/>
            <person name="Shu W."/>
            <person name="Hu C."/>
        </authorList>
    </citation>
    <scope>NUCLEOTIDE SEQUENCE [LARGE SCALE GENOMIC DNA]</scope>
    <source>
        <strain evidence="2 3">AS-A4</strain>
    </source>
</reference>
<evidence type="ECO:0000256" key="1">
    <source>
        <dbReference type="SAM" id="Phobius"/>
    </source>
</evidence>
<proteinExistence type="predicted"/>
<dbReference type="RefSeq" id="WP_190451826.1">
    <property type="nucleotide sequence ID" value="NZ_JAMPLM010000068.1"/>
</dbReference>
<gene>
    <name evidence="2" type="ORF">NDI38_29285</name>
</gene>
<dbReference type="Proteomes" id="UP001476950">
    <property type="component" value="Unassembled WGS sequence"/>
</dbReference>
<keyword evidence="1" id="KW-0472">Membrane</keyword>
<evidence type="ECO:0000313" key="3">
    <source>
        <dbReference type="Proteomes" id="UP001476950"/>
    </source>
</evidence>
<name>A0ABV0KTA2_9CYAN</name>
<organism evidence="2 3">
    <name type="scientific">Stenomitos frigidus AS-A4</name>
    <dbReference type="NCBI Taxonomy" id="2933935"/>
    <lineage>
        <taxon>Bacteria</taxon>
        <taxon>Bacillati</taxon>
        <taxon>Cyanobacteriota</taxon>
        <taxon>Cyanophyceae</taxon>
        <taxon>Leptolyngbyales</taxon>
        <taxon>Leptolyngbyaceae</taxon>
        <taxon>Stenomitos</taxon>
    </lineage>
</organism>
<keyword evidence="1" id="KW-1133">Transmembrane helix</keyword>
<feature type="transmembrane region" description="Helical" evidence="1">
    <location>
        <begin position="52"/>
        <end position="74"/>
    </location>
</feature>